<feature type="domain" description="Large polyvalent protein-associated" evidence="1">
    <location>
        <begin position="189"/>
        <end position="261"/>
    </location>
</feature>
<dbReference type="InterPro" id="IPR041047">
    <property type="entry name" value="LPD1"/>
</dbReference>
<dbReference type="Pfam" id="PF18796">
    <property type="entry name" value="LPD1"/>
    <property type="match status" value="1"/>
</dbReference>
<dbReference type="OrthoDB" id="343736at2"/>
<dbReference type="AlphaFoldDB" id="A0A1R4B896"/>
<evidence type="ECO:0000259" key="1">
    <source>
        <dbReference type="Pfam" id="PF18796"/>
    </source>
</evidence>
<dbReference type="Proteomes" id="UP000189475">
    <property type="component" value="Unassembled WGS sequence"/>
</dbReference>
<organism evidence="2 3">
    <name type="scientific">Vibrio palustris</name>
    <dbReference type="NCBI Taxonomy" id="1918946"/>
    <lineage>
        <taxon>Bacteria</taxon>
        <taxon>Pseudomonadati</taxon>
        <taxon>Pseudomonadota</taxon>
        <taxon>Gammaproteobacteria</taxon>
        <taxon>Vibrionales</taxon>
        <taxon>Vibrionaceae</taxon>
        <taxon>Vibrio</taxon>
    </lineage>
</organism>
<dbReference type="STRING" id="1918946.VPAL9027_03139"/>
<dbReference type="EMBL" id="FUFT01000009">
    <property type="protein sequence ID" value="SJL85116.1"/>
    <property type="molecule type" value="Genomic_DNA"/>
</dbReference>
<reference evidence="2 3" key="1">
    <citation type="submission" date="2017-02" db="EMBL/GenBank/DDBJ databases">
        <authorList>
            <person name="Peterson S.W."/>
        </authorList>
    </citation>
    <scope>NUCLEOTIDE SEQUENCE [LARGE SCALE GENOMIC DNA]</scope>
    <source>
        <strain evidence="2 3">CECT 9027</strain>
    </source>
</reference>
<accession>A0A1R4B896</accession>
<name>A0A1R4B896_9VIBR</name>
<dbReference type="NCBIfam" id="NF041907">
    <property type="entry name" value="CLCA_X"/>
    <property type="match status" value="1"/>
</dbReference>
<dbReference type="RefSeq" id="WP_077315507.1">
    <property type="nucleotide sequence ID" value="NZ_AP024887.1"/>
</dbReference>
<sequence length="263" mass="29490">MKLTHFKHRTRCGPDYRHGEPATFKDIQRTFAMGNLRVGRWVTQEEKALAANLIYDSLADLAYLLALPPHAIGLRGTLNLAFGTGGRQGVQAHYDPRQRELALAKNAGAGALAHEFWHAFDHYIADKAFNLDTSVQPTLRPRFASDCWLENCTPIKHPLNERLMALFAITLLSDDTLDKHDYVARSVRADQALAQRYFSTPTEMMARAFEAAIESCAQIDNAYLVAGTMRQDVQPVYPDITHRQGIYQAVLAYFSPLGNALSR</sequence>
<proteinExistence type="predicted"/>
<keyword evidence="3" id="KW-1185">Reference proteome</keyword>
<gene>
    <name evidence="2" type="ORF">VPAL9027_03139</name>
</gene>
<evidence type="ECO:0000313" key="3">
    <source>
        <dbReference type="Proteomes" id="UP000189475"/>
    </source>
</evidence>
<evidence type="ECO:0000313" key="2">
    <source>
        <dbReference type="EMBL" id="SJL85116.1"/>
    </source>
</evidence>
<protein>
    <recommendedName>
        <fullName evidence="1">Large polyvalent protein-associated domain-containing protein</fullName>
    </recommendedName>
</protein>